<comment type="caution">
    <text evidence="2">The sequence shown here is derived from an EMBL/GenBank/DDBJ whole genome shotgun (WGS) entry which is preliminary data.</text>
</comment>
<gene>
    <name evidence="2" type="ORF">H0A36_14085</name>
</gene>
<evidence type="ECO:0000256" key="1">
    <source>
        <dbReference type="SAM" id="Phobius"/>
    </source>
</evidence>
<dbReference type="Proteomes" id="UP000569732">
    <property type="component" value="Unassembled WGS sequence"/>
</dbReference>
<dbReference type="AlphaFoldDB" id="A0A853IHT0"/>
<sequence>MTVAVQNSYLSPQTNTLKESSNERSTPTFFGVKGRINRLRFFIYNLGFSLLSSIVAIPIFMMAGVFIATSNSESAMGANLILMVILYGLFTIGGLAYFMTTCIRRCHDLGKTGWLTLLIFVPILNLFFYLYMLFAKGEDDTNQWCNAPIPCPTWHQLIAGIFIGLFLLAFVGGIVGSILN</sequence>
<protein>
    <submittedName>
        <fullName evidence="2">DUF805 domain-containing protein</fullName>
    </submittedName>
</protein>
<keyword evidence="1" id="KW-1133">Transmembrane helix</keyword>
<dbReference type="InterPro" id="IPR008523">
    <property type="entry name" value="DUF805"/>
</dbReference>
<dbReference type="GO" id="GO:0005886">
    <property type="term" value="C:plasma membrane"/>
    <property type="evidence" value="ECO:0007669"/>
    <property type="project" value="TreeGrafter"/>
</dbReference>
<proteinExistence type="predicted"/>
<dbReference type="PANTHER" id="PTHR34980:SF3">
    <property type="entry name" value="BLR8105 PROTEIN"/>
    <property type="match status" value="1"/>
</dbReference>
<accession>A0A853IHT0</accession>
<evidence type="ECO:0000313" key="3">
    <source>
        <dbReference type="Proteomes" id="UP000569732"/>
    </source>
</evidence>
<feature type="transmembrane region" description="Helical" evidence="1">
    <location>
        <begin position="80"/>
        <end position="100"/>
    </location>
</feature>
<feature type="transmembrane region" description="Helical" evidence="1">
    <location>
        <begin position="112"/>
        <end position="134"/>
    </location>
</feature>
<reference evidence="2 3" key="1">
    <citation type="submission" date="2020-07" db="EMBL/GenBank/DDBJ databases">
        <title>Endozoicomonas sp. nov., isolated from sediment.</title>
        <authorList>
            <person name="Gu T."/>
        </authorList>
    </citation>
    <scope>NUCLEOTIDE SEQUENCE [LARGE SCALE GENOMIC DNA]</scope>
    <source>
        <strain evidence="2 3">SM1973</strain>
    </source>
</reference>
<dbReference type="EMBL" id="JACCKB010000021">
    <property type="protein sequence ID" value="NYZ67146.1"/>
    <property type="molecule type" value="Genomic_DNA"/>
</dbReference>
<keyword evidence="1" id="KW-0472">Membrane</keyword>
<evidence type="ECO:0000313" key="2">
    <source>
        <dbReference type="EMBL" id="NYZ67146.1"/>
    </source>
</evidence>
<keyword evidence="3" id="KW-1185">Reference proteome</keyword>
<dbReference type="RefSeq" id="WP_180569166.1">
    <property type="nucleotide sequence ID" value="NZ_JACCKB010000021.1"/>
</dbReference>
<keyword evidence="1" id="KW-0812">Transmembrane</keyword>
<name>A0A853IHT0_9GAMM</name>
<dbReference type="PANTHER" id="PTHR34980">
    <property type="entry name" value="INNER MEMBRANE PROTEIN-RELATED-RELATED"/>
    <property type="match status" value="1"/>
</dbReference>
<feature type="transmembrane region" description="Helical" evidence="1">
    <location>
        <begin position="42"/>
        <end position="68"/>
    </location>
</feature>
<dbReference type="Pfam" id="PF05656">
    <property type="entry name" value="DUF805"/>
    <property type="match status" value="1"/>
</dbReference>
<organism evidence="2 3">
    <name type="scientific">Spartinivicinus marinus</name>
    <dbReference type="NCBI Taxonomy" id="2994442"/>
    <lineage>
        <taxon>Bacteria</taxon>
        <taxon>Pseudomonadati</taxon>
        <taxon>Pseudomonadota</taxon>
        <taxon>Gammaproteobacteria</taxon>
        <taxon>Oceanospirillales</taxon>
        <taxon>Zooshikellaceae</taxon>
        <taxon>Spartinivicinus</taxon>
    </lineage>
</organism>
<feature type="transmembrane region" description="Helical" evidence="1">
    <location>
        <begin position="154"/>
        <end position="179"/>
    </location>
</feature>